<keyword evidence="1" id="KW-1133">Transmembrane helix</keyword>
<reference evidence="3" key="2">
    <citation type="journal article" date="2021" name="Genome Biol. Evol.">
        <title>Developing a high-quality reference genome for a parasitic bivalve with doubly uniparental inheritance (Bivalvia: Unionida).</title>
        <authorList>
            <person name="Smith C.H."/>
        </authorList>
    </citation>
    <scope>NUCLEOTIDE SEQUENCE</scope>
    <source>
        <strain evidence="3">CHS0354</strain>
        <tissue evidence="3">Mantle</tissue>
    </source>
</reference>
<evidence type="ECO:0008006" key="5">
    <source>
        <dbReference type="Google" id="ProtNLM"/>
    </source>
</evidence>
<keyword evidence="1" id="KW-0472">Membrane</keyword>
<feature type="signal peptide" evidence="2">
    <location>
        <begin position="1"/>
        <end position="28"/>
    </location>
</feature>
<keyword evidence="4" id="KW-1185">Reference proteome</keyword>
<gene>
    <name evidence="3" type="ORF">CHS0354_002987</name>
</gene>
<dbReference type="AlphaFoldDB" id="A0AAE0RS93"/>
<name>A0AAE0RS93_9BIVA</name>
<dbReference type="EMBL" id="JAEAOA010000236">
    <property type="protein sequence ID" value="KAK3578682.1"/>
    <property type="molecule type" value="Genomic_DNA"/>
</dbReference>
<proteinExistence type="predicted"/>
<feature type="chain" id="PRO_5042068315" description="Sushi domain-containing protein" evidence="2">
    <location>
        <begin position="29"/>
        <end position="237"/>
    </location>
</feature>
<keyword evidence="1" id="KW-0812">Transmembrane</keyword>
<dbReference type="Proteomes" id="UP001195483">
    <property type="component" value="Unassembled WGS sequence"/>
</dbReference>
<protein>
    <recommendedName>
        <fullName evidence="5">Sushi domain-containing protein</fullName>
    </recommendedName>
</protein>
<reference evidence="3" key="1">
    <citation type="journal article" date="2021" name="Genome Biol. Evol.">
        <title>A High-Quality Reference Genome for a Parasitic Bivalve with Doubly Uniparental Inheritance (Bivalvia: Unionida).</title>
        <authorList>
            <person name="Smith C.H."/>
        </authorList>
    </citation>
    <scope>NUCLEOTIDE SEQUENCE</scope>
    <source>
        <strain evidence="3">CHS0354</strain>
    </source>
</reference>
<evidence type="ECO:0000256" key="2">
    <source>
        <dbReference type="SAM" id="SignalP"/>
    </source>
</evidence>
<accession>A0AAE0RS93</accession>
<organism evidence="3 4">
    <name type="scientific">Potamilus streckersoni</name>
    <dbReference type="NCBI Taxonomy" id="2493646"/>
    <lineage>
        <taxon>Eukaryota</taxon>
        <taxon>Metazoa</taxon>
        <taxon>Spiralia</taxon>
        <taxon>Lophotrochozoa</taxon>
        <taxon>Mollusca</taxon>
        <taxon>Bivalvia</taxon>
        <taxon>Autobranchia</taxon>
        <taxon>Heteroconchia</taxon>
        <taxon>Palaeoheterodonta</taxon>
        <taxon>Unionida</taxon>
        <taxon>Unionoidea</taxon>
        <taxon>Unionidae</taxon>
        <taxon>Ambleminae</taxon>
        <taxon>Lampsilini</taxon>
        <taxon>Potamilus</taxon>
    </lineage>
</organism>
<sequence length="237" mass="26715">MYEKYIFSRNGLMCFLLMWSISICKVTCHRCPPEFYGGYMETSCSRIPEDWCKFYCRPGFVGNIGFLTCMKGGNWSPDTNSVCIKSVNQTSSDSDSRRPREGNVGTIVGIVTAVLIVMIVIVTIVVWIANRVRKSQRRVPGHASGRYVSLRENPEQNVTSRIQQPNVDGIGSVSSFESPSYNGFYVHPFVQRIPTISSSCEYPEPPPSYSETQIATNESPPTYKEVLTDPTRFNLYI</sequence>
<reference evidence="3" key="3">
    <citation type="submission" date="2023-05" db="EMBL/GenBank/DDBJ databases">
        <authorList>
            <person name="Smith C.H."/>
        </authorList>
    </citation>
    <scope>NUCLEOTIDE SEQUENCE</scope>
    <source>
        <strain evidence="3">CHS0354</strain>
        <tissue evidence="3">Mantle</tissue>
    </source>
</reference>
<feature type="transmembrane region" description="Helical" evidence="1">
    <location>
        <begin position="104"/>
        <end position="129"/>
    </location>
</feature>
<evidence type="ECO:0000256" key="1">
    <source>
        <dbReference type="SAM" id="Phobius"/>
    </source>
</evidence>
<evidence type="ECO:0000313" key="3">
    <source>
        <dbReference type="EMBL" id="KAK3578682.1"/>
    </source>
</evidence>
<keyword evidence="2" id="KW-0732">Signal</keyword>
<evidence type="ECO:0000313" key="4">
    <source>
        <dbReference type="Proteomes" id="UP001195483"/>
    </source>
</evidence>
<comment type="caution">
    <text evidence="3">The sequence shown here is derived from an EMBL/GenBank/DDBJ whole genome shotgun (WGS) entry which is preliminary data.</text>
</comment>